<dbReference type="EMBL" id="JADWDJ010000024">
    <property type="protein sequence ID" value="KAG5261231.1"/>
    <property type="molecule type" value="Genomic_DNA"/>
</dbReference>
<dbReference type="AlphaFoldDB" id="A0AAV6FHT7"/>
<name>A0AAV6FHT7_9TELE</name>
<evidence type="ECO:0000313" key="1">
    <source>
        <dbReference type="EMBL" id="KAG5261231.1"/>
    </source>
</evidence>
<protein>
    <submittedName>
        <fullName evidence="1">Uncharacterized protein</fullName>
    </submittedName>
</protein>
<comment type="caution">
    <text evidence="1">The sequence shown here is derived from an EMBL/GenBank/DDBJ whole genome shotgun (WGS) entry which is preliminary data.</text>
</comment>
<keyword evidence="2" id="KW-1185">Reference proteome</keyword>
<organism evidence="1 2">
    <name type="scientific">Alosa alosa</name>
    <name type="common">allis shad</name>
    <dbReference type="NCBI Taxonomy" id="278164"/>
    <lineage>
        <taxon>Eukaryota</taxon>
        <taxon>Metazoa</taxon>
        <taxon>Chordata</taxon>
        <taxon>Craniata</taxon>
        <taxon>Vertebrata</taxon>
        <taxon>Euteleostomi</taxon>
        <taxon>Actinopterygii</taxon>
        <taxon>Neopterygii</taxon>
        <taxon>Teleostei</taxon>
        <taxon>Clupei</taxon>
        <taxon>Clupeiformes</taxon>
        <taxon>Clupeoidei</taxon>
        <taxon>Clupeidae</taxon>
        <taxon>Alosa</taxon>
    </lineage>
</organism>
<gene>
    <name evidence="1" type="ORF">AALO_G00301500</name>
</gene>
<evidence type="ECO:0000313" key="2">
    <source>
        <dbReference type="Proteomes" id="UP000823561"/>
    </source>
</evidence>
<dbReference type="Proteomes" id="UP000823561">
    <property type="component" value="Chromosome 24"/>
</dbReference>
<accession>A0AAV6FHT7</accession>
<reference evidence="1" key="1">
    <citation type="submission" date="2020-10" db="EMBL/GenBank/DDBJ databases">
        <title>Chromosome-scale genome assembly of the Allis shad, Alosa alosa.</title>
        <authorList>
            <person name="Margot Z."/>
            <person name="Christophe K."/>
            <person name="Cabau C."/>
            <person name="Louis A."/>
            <person name="Berthelot C."/>
            <person name="Parey E."/>
            <person name="Roest Crollius H."/>
            <person name="Montfort J."/>
            <person name="Robinson-Rechavi M."/>
            <person name="Bucao C."/>
            <person name="Bouchez O."/>
            <person name="Gislard M."/>
            <person name="Lluch J."/>
            <person name="Milhes M."/>
            <person name="Lampietro C."/>
            <person name="Lopez Roques C."/>
            <person name="Donnadieu C."/>
            <person name="Braasch I."/>
            <person name="Desvignes T."/>
            <person name="Postlethwait J."/>
            <person name="Bobe J."/>
            <person name="Guiguen Y."/>
        </authorList>
    </citation>
    <scope>NUCLEOTIDE SEQUENCE</scope>
    <source>
        <strain evidence="1">M-15738</strain>
        <tissue evidence="1">Blood</tissue>
    </source>
</reference>
<sequence length="52" mass="5984">MACLRRILNSYWSLQQASSTPKVNCMTLHHRRKAYLPRKSLQTPCHDSGGKL</sequence>
<proteinExistence type="predicted"/>